<dbReference type="GO" id="GO:1901982">
    <property type="term" value="F:maltose binding"/>
    <property type="evidence" value="ECO:0007669"/>
    <property type="project" value="TreeGrafter"/>
</dbReference>
<dbReference type="Proteomes" id="UP000313849">
    <property type="component" value="Unassembled WGS sequence"/>
</dbReference>
<dbReference type="RefSeq" id="WP_139986143.1">
    <property type="nucleotide sequence ID" value="NZ_VENP01000007.1"/>
</dbReference>
<dbReference type="Pfam" id="PF01547">
    <property type="entry name" value="SBP_bac_1"/>
    <property type="match status" value="1"/>
</dbReference>
<dbReference type="PANTHER" id="PTHR30061">
    <property type="entry name" value="MALTOSE-BINDING PERIPLASMIC PROTEIN"/>
    <property type="match status" value="1"/>
</dbReference>
<protein>
    <submittedName>
        <fullName evidence="5">Sugar ABC transporter substrate-binding protein</fullName>
    </submittedName>
</protein>
<comment type="caution">
    <text evidence="5">The sequence shown here is derived from an EMBL/GenBank/DDBJ whole genome shotgun (WGS) entry which is preliminary data.</text>
</comment>
<dbReference type="PROSITE" id="PS51257">
    <property type="entry name" value="PROKAR_LIPOPROTEIN"/>
    <property type="match status" value="1"/>
</dbReference>
<evidence type="ECO:0000256" key="4">
    <source>
        <dbReference type="SAM" id="SignalP"/>
    </source>
</evidence>
<evidence type="ECO:0000256" key="2">
    <source>
        <dbReference type="ARBA" id="ARBA00022448"/>
    </source>
</evidence>
<dbReference type="Gene3D" id="3.40.190.10">
    <property type="entry name" value="Periplasmic binding protein-like II"/>
    <property type="match status" value="1"/>
</dbReference>
<evidence type="ECO:0000256" key="3">
    <source>
        <dbReference type="ARBA" id="ARBA00022729"/>
    </source>
</evidence>
<sequence>MSSTRTRTRSVGGALAVAASLTLVLTACSGGSSGGSGDSSGGGDAGDAIDTSTASGDIDYWLWDSNQLPAYQQCADDFHAANPDVTVNITQYSWDDYWTNVTNGFVAGTAPDVFTDHLSKYPEFVSQGQLLPLDATLEADGVDTGSFQEGLADLWVGQDGLRYGLPKDFDTVAIFYNSALLADAGVDPAELQNLEWNPDDGGTYEKLIAHLTVDGKGVRGDEPGFDKDDVAVYGLGLDGGSGAGNGQTQWSMYSGTTGWTVTDKNPWGTHYNYDKPEFQSTIAWMRSLIEKGYMPSLEAVTGQSSADIFGAGKYAMITNGSWMINQMFGYDGVETGLAPTPVGPDGKRASMYNGLADSVWAGSDNKAAAVKWVEYLGSAACQDVVGASGVVFPAIPSGTDAAKAAFEAKGIDVTPFLQHVEDGTTFLFPITDHAAEITGIMQPAVDAVFTGDAEPDSLTSANDQVNALFN</sequence>
<proteinExistence type="inferred from homology"/>
<dbReference type="SUPFAM" id="SSF53850">
    <property type="entry name" value="Periplasmic binding protein-like II"/>
    <property type="match status" value="1"/>
</dbReference>
<evidence type="ECO:0000313" key="5">
    <source>
        <dbReference type="EMBL" id="TNU76449.1"/>
    </source>
</evidence>
<comment type="similarity">
    <text evidence="1">Belongs to the bacterial solute-binding protein 1 family.</text>
</comment>
<dbReference type="GO" id="GO:0055052">
    <property type="term" value="C:ATP-binding cassette (ABC) transporter complex, substrate-binding subunit-containing"/>
    <property type="evidence" value="ECO:0007669"/>
    <property type="project" value="TreeGrafter"/>
</dbReference>
<dbReference type="EMBL" id="VENP01000007">
    <property type="protein sequence ID" value="TNU76449.1"/>
    <property type="molecule type" value="Genomic_DNA"/>
</dbReference>
<dbReference type="AlphaFoldDB" id="A0A5C5BFK9"/>
<keyword evidence="6" id="KW-1185">Reference proteome</keyword>
<dbReference type="PANTHER" id="PTHR30061:SF50">
    <property type="entry name" value="MALTOSE_MALTODEXTRIN-BINDING PERIPLASMIC PROTEIN"/>
    <property type="match status" value="1"/>
</dbReference>
<dbReference type="InterPro" id="IPR006059">
    <property type="entry name" value="SBP"/>
</dbReference>
<accession>A0A5C5BFK9</accession>
<name>A0A5C5BFK9_9MICO</name>
<gene>
    <name evidence="5" type="ORF">FH969_03505</name>
</gene>
<feature type="signal peptide" evidence="4">
    <location>
        <begin position="1"/>
        <end position="29"/>
    </location>
</feature>
<keyword evidence="3 4" id="KW-0732">Signal</keyword>
<reference evidence="5 6" key="1">
    <citation type="submission" date="2019-06" db="EMBL/GenBank/DDBJ databases">
        <title>Draft genome sequence of Miniimonas arenae KCTC 19750T isolated from sea sand.</title>
        <authorList>
            <person name="Park S.-J."/>
        </authorList>
    </citation>
    <scope>NUCLEOTIDE SEQUENCE [LARGE SCALE GENOMIC DNA]</scope>
    <source>
        <strain evidence="5 6">KCTC 19750</strain>
    </source>
</reference>
<dbReference type="OrthoDB" id="1650177at2"/>
<organism evidence="5 6">
    <name type="scientific">Miniimonas arenae</name>
    <dbReference type="NCBI Taxonomy" id="676201"/>
    <lineage>
        <taxon>Bacteria</taxon>
        <taxon>Bacillati</taxon>
        <taxon>Actinomycetota</taxon>
        <taxon>Actinomycetes</taxon>
        <taxon>Micrococcales</taxon>
        <taxon>Beutenbergiaceae</taxon>
        <taxon>Miniimonas</taxon>
    </lineage>
</organism>
<keyword evidence="2" id="KW-0813">Transport</keyword>
<evidence type="ECO:0000313" key="6">
    <source>
        <dbReference type="Proteomes" id="UP000313849"/>
    </source>
</evidence>
<evidence type="ECO:0000256" key="1">
    <source>
        <dbReference type="ARBA" id="ARBA00008520"/>
    </source>
</evidence>
<dbReference type="CDD" id="cd13585">
    <property type="entry name" value="PBP2_TMBP_like"/>
    <property type="match status" value="1"/>
</dbReference>
<dbReference type="GO" id="GO:0015768">
    <property type="term" value="P:maltose transport"/>
    <property type="evidence" value="ECO:0007669"/>
    <property type="project" value="TreeGrafter"/>
</dbReference>
<feature type="chain" id="PRO_5039085877" evidence="4">
    <location>
        <begin position="30"/>
        <end position="470"/>
    </location>
</feature>
<dbReference type="GO" id="GO:0042956">
    <property type="term" value="P:maltodextrin transmembrane transport"/>
    <property type="evidence" value="ECO:0007669"/>
    <property type="project" value="TreeGrafter"/>
</dbReference>